<dbReference type="GO" id="GO:0005576">
    <property type="term" value="C:extracellular region"/>
    <property type="evidence" value="ECO:0007669"/>
    <property type="project" value="InterPro"/>
</dbReference>
<sequence>MEESMIENFVVYHGLILPDKDIEQLKNSVGKYVSTNGFLSTSLSQSVAKMFATNVLFKTEIDYSIKNTIYADISQKSVNQHEEEVLFDLGSLFQIINAHFVEKIGLLQ</sequence>
<protein>
    <recommendedName>
        <fullName evidence="1">ADP ribosyltransferase domain-containing protein</fullName>
    </recommendedName>
</protein>
<dbReference type="EMBL" id="CAJOBA010039172">
    <property type="protein sequence ID" value="CAF4073269.1"/>
    <property type="molecule type" value="Genomic_DNA"/>
</dbReference>
<comment type="caution">
    <text evidence="2">The sequence shown here is derived from an EMBL/GenBank/DDBJ whole genome shotgun (WGS) entry which is preliminary data.</text>
</comment>
<dbReference type="EMBL" id="CAJNOK010017612">
    <property type="protein sequence ID" value="CAF1267290.1"/>
    <property type="molecule type" value="Genomic_DNA"/>
</dbReference>
<reference evidence="2" key="1">
    <citation type="submission" date="2021-02" db="EMBL/GenBank/DDBJ databases">
        <authorList>
            <person name="Nowell W R."/>
        </authorList>
    </citation>
    <scope>NUCLEOTIDE SEQUENCE</scope>
</reference>
<gene>
    <name evidence="2" type="ORF">OVA965_LOCUS27015</name>
    <name evidence="3" type="ORF">TMI583_LOCUS27760</name>
</gene>
<evidence type="ECO:0000313" key="3">
    <source>
        <dbReference type="EMBL" id="CAF4073269.1"/>
    </source>
</evidence>
<evidence type="ECO:0000259" key="1">
    <source>
        <dbReference type="Pfam" id="PF03496"/>
    </source>
</evidence>
<dbReference type="AlphaFoldDB" id="A0A8S2ENT6"/>
<evidence type="ECO:0000313" key="2">
    <source>
        <dbReference type="EMBL" id="CAF1267290.1"/>
    </source>
</evidence>
<proteinExistence type="predicted"/>
<dbReference type="Proteomes" id="UP000677228">
    <property type="component" value="Unassembled WGS sequence"/>
</dbReference>
<evidence type="ECO:0000313" key="4">
    <source>
        <dbReference type="Proteomes" id="UP000677228"/>
    </source>
</evidence>
<dbReference type="InterPro" id="IPR003540">
    <property type="entry name" value="ADP-ribosyltransferase"/>
</dbReference>
<organism evidence="2 4">
    <name type="scientific">Didymodactylos carnosus</name>
    <dbReference type="NCBI Taxonomy" id="1234261"/>
    <lineage>
        <taxon>Eukaryota</taxon>
        <taxon>Metazoa</taxon>
        <taxon>Spiralia</taxon>
        <taxon>Gnathifera</taxon>
        <taxon>Rotifera</taxon>
        <taxon>Eurotatoria</taxon>
        <taxon>Bdelloidea</taxon>
        <taxon>Philodinida</taxon>
        <taxon>Philodinidae</taxon>
        <taxon>Didymodactylos</taxon>
    </lineage>
</organism>
<dbReference type="Proteomes" id="UP000682733">
    <property type="component" value="Unassembled WGS sequence"/>
</dbReference>
<dbReference type="SUPFAM" id="SSF56399">
    <property type="entry name" value="ADP-ribosylation"/>
    <property type="match status" value="1"/>
</dbReference>
<dbReference type="Pfam" id="PF03496">
    <property type="entry name" value="ADPrib_exo_Tox"/>
    <property type="match status" value="1"/>
</dbReference>
<name>A0A8S2ENT6_9BILA</name>
<dbReference type="PROSITE" id="PS51996">
    <property type="entry name" value="TR_MART"/>
    <property type="match status" value="1"/>
</dbReference>
<accession>A0A8S2ENT6</accession>
<feature type="domain" description="ADP ribosyltransferase" evidence="1">
    <location>
        <begin position="21"/>
        <end position="99"/>
    </location>
</feature>
<dbReference type="Gene3D" id="3.90.176.10">
    <property type="entry name" value="Toxin ADP-ribosyltransferase, Chain A, domain 1"/>
    <property type="match status" value="1"/>
</dbReference>